<comment type="caution">
    <text evidence="2">The sequence shown here is derived from an EMBL/GenBank/DDBJ whole genome shotgun (WGS) entry which is preliminary data.</text>
</comment>
<evidence type="ECO:0000313" key="2">
    <source>
        <dbReference type="EMBL" id="KAJ7620037.1"/>
    </source>
</evidence>
<protein>
    <submittedName>
        <fullName evidence="2">Uncharacterized protein</fullName>
    </submittedName>
</protein>
<proteinExistence type="predicted"/>
<evidence type="ECO:0000313" key="3">
    <source>
        <dbReference type="Proteomes" id="UP001221757"/>
    </source>
</evidence>
<dbReference type="AlphaFoldDB" id="A0AAD7BFS7"/>
<accession>A0AAD7BFS7</accession>
<dbReference type="Proteomes" id="UP001221757">
    <property type="component" value="Unassembled WGS sequence"/>
</dbReference>
<organism evidence="2 3">
    <name type="scientific">Mycena rosella</name>
    <name type="common">Pink bonnet</name>
    <name type="synonym">Agaricus rosellus</name>
    <dbReference type="NCBI Taxonomy" id="1033263"/>
    <lineage>
        <taxon>Eukaryota</taxon>
        <taxon>Fungi</taxon>
        <taxon>Dikarya</taxon>
        <taxon>Basidiomycota</taxon>
        <taxon>Agaricomycotina</taxon>
        <taxon>Agaricomycetes</taxon>
        <taxon>Agaricomycetidae</taxon>
        <taxon>Agaricales</taxon>
        <taxon>Marasmiineae</taxon>
        <taxon>Mycenaceae</taxon>
        <taxon>Mycena</taxon>
    </lineage>
</organism>
<feature type="signal peptide" evidence="1">
    <location>
        <begin position="1"/>
        <end position="27"/>
    </location>
</feature>
<reference evidence="2" key="1">
    <citation type="submission" date="2023-03" db="EMBL/GenBank/DDBJ databases">
        <title>Massive genome expansion in bonnet fungi (Mycena s.s.) driven by repeated elements and novel gene families across ecological guilds.</title>
        <authorList>
            <consortium name="Lawrence Berkeley National Laboratory"/>
            <person name="Harder C.B."/>
            <person name="Miyauchi S."/>
            <person name="Viragh M."/>
            <person name="Kuo A."/>
            <person name="Thoen E."/>
            <person name="Andreopoulos B."/>
            <person name="Lu D."/>
            <person name="Skrede I."/>
            <person name="Drula E."/>
            <person name="Henrissat B."/>
            <person name="Morin E."/>
            <person name="Kohler A."/>
            <person name="Barry K."/>
            <person name="LaButti K."/>
            <person name="Morin E."/>
            <person name="Salamov A."/>
            <person name="Lipzen A."/>
            <person name="Mereny Z."/>
            <person name="Hegedus B."/>
            <person name="Baldrian P."/>
            <person name="Stursova M."/>
            <person name="Weitz H."/>
            <person name="Taylor A."/>
            <person name="Grigoriev I.V."/>
            <person name="Nagy L.G."/>
            <person name="Martin F."/>
            <person name="Kauserud H."/>
        </authorList>
    </citation>
    <scope>NUCLEOTIDE SEQUENCE</scope>
    <source>
        <strain evidence="2">CBHHK067</strain>
    </source>
</reference>
<dbReference type="EMBL" id="JARKIE010000710">
    <property type="protein sequence ID" value="KAJ7620037.1"/>
    <property type="molecule type" value="Genomic_DNA"/>
</dbReference>
<sequence>MRPIIVAMFIGLMLFTLQIKFAKGVLADVHPKYNLFGMGTRHSLLCSCDLVTNKWIEQARLGPCSSQLTLTDLYIGNMEHLDLPEAIGSLPYMALSYHIWECTGQSKSVGSCTGPNEPVQSISAATVHPKTIPLRRSDRPLISSRLSPDEFIIGAISLYLESVFAAQLVTRFLFQ</sequence>
<name>A0AAD7BFS7_MYCRO</name>
<keyword evidence="1" id="KW-0732">Signal</keyword>
<feature type="chain" id="PRO_5042293653" evidence="1">
    <location>
        <begin position="28"/>
        <end position="175"/>
    </location>
</feature>
<keyword evidence="3" id="KW-1185">Reference proteome</keyword>
<evidence type="ECO:0000256" key="1">
    <source>
        <dbReference type="SAM" id="SignalP"/>
    </source>
</evidence>
<gene>
    <name evidence="2" type="ORF">B0H17DRAFT_1152072</name>
</gene>